<dbReference type="Pfam" id="PF02870">
    <property type="entry name" value="Methyltransf_1N"/>
    <property type="match status" value="1"/>
</dbReference>
<evidence type="ECO:0000259" key="13">
    <source>
        <dbReference type="Pfam" id="PF02870"/>
    </source>
</evidence>
<dbReference type="InterPro" id="IPR008332">
    <property type="entry name" value="MethylG_MeTrfase_N"/>
</dbReference>
<accession>A0AA35RLR6</accession>
<evidence type="ECO:0000256" key="8">
    <source>
        <dbReference type="ARBA" id="ARBA00023204"/>
    </source>
</evidence>
<comment type="catalytic activity">
    <reaction evidence="11">
        <text>a 6-O-methyl-2'-deoxyguanosine in DNA + L-cysteinyl-[protein] = S-methyl-L-cysteinyl-[protein] + a 2'-deoxyguanosine in DNA</text>
        <dbReference type="Rhea" id="RHEA:24000"/>
        <dbReference type="Rhea" id="RHEA-COMP:10131"/>
        <dbReference type="Rhea" id="RHEA-COMP:10132"/>
        <dbReference type="Rhea" id="RHEA-COMP:11367"/>
        <dbReference type="Rhea" id="RHEA-COMP:11368"/>
        <dbReference type="ChEBI" id="CHEBI:29950"/>
        <dbReference type="ChEBI" id="CHEBI:82612"/>
        <dbReference type="ChEBI" id="CHEBI:85445"/>
        <dbReference type="ChEBI" id="CHEBI:85448"/>
        <dbReference type="EC" id="2.1.1.63"/>
    </reaction>
</comment>
<evidence type="ECO:0000313" key="14">
    <source>
        <dbReference type="EMBL" id="CAI8013844.1"/>
    </source>
</evidence>
<dbReference type="SUPFAM" id="SSF53155">
    <property type="entry name" value="Methylated DNA-protein cysteine methyltransferase domain"/>
    <property type="match status" value="1"/>
</dbReference>
<dbReference type="GO" id="GO:0003908">
    <property type="term" value="F:methylated-DNA-[protein]-cysteine S-methyltransferase activity"/>
    <property type="evidence" value="ECO:0007669"/>
    <property type="project" value="UniProtKB-EC"/>
</dbReference>
<proteinExistence type="inferred from homology"/>
<protein>
    <recommendedName>
        <fullName evidence="4">Methylated-DNA--protein-cysteine methyltransferase</fullName>
        <ecNumber evidence="3">2.1.1.63</ecNumber>
    </recommendedName>
    <alternativeName>
        <fullName evidence="9">6-O-methylguanine-DNA methyltransferase</fullName>
    </alternativeName>
    <alternativeName>
        <fullName evidence="10">O-6-methylguanine-DNA-alkyltransferase</fullName>
    </alternativeName>
</protein>
<keyword evidence="8" id="KW-0234">DNA repair</keyword>
<dbReference type="GO" id="GO:0032259">
    <property type="term" value="P:methylation"/>
    <property type="evidence" value="ECO:0007669"/>
    <property type="project" value="UniProtKB-KW"/>
</dbReference>
<evidence type="ECO:0000256" key="2">
    <source>
        <dbReference type="ARBA" id="ARBA00008711"/>
    </source>
</evidence>
<sequence length="188" mass="20247">MSPGAFKRRGEGVEIAYGLHPSPFGPCFVGQTERGICALGFADGGEGNGEAVRAEFERRWPAARFHEDRAATAHVAARIFGERPADSTPLRLAVAGTNFQLKVWEALLRIPPGRITSYHALGQALGLPRSARAVGGAVAANPVSYLIPCHRVIRHTGRISHYEWGRSRKRVMLGWEAAHFGPAASDGA</sequence>
<keyword evidence="6" id="KW-0808">Transferase</keyword>
<dbReference type="SUPFAM" id="SSF46767">
    <property type="entry name" value="Methylated DNA-protein cysteine methyltransferase, C-terminal domain"/>
    <property type="match status" value="1"/>
</dbReference>
<evidence type="ECO:0000256" key="11">
    <source>
        <dbReference type="ARBA" id="ARBA00049348"/>
    </source>
</evidence>
<feature type="domain" description="Methylated-DNA-[protein]-cysteine S-methyltransferase DNA binding" evidence="12">
    <location>
        <begin position="98"/>
        <end position="177"/>
    </location>
</feature>
<evidence type="ECO:0000256" key="1">
    <source>
        <dbReference type="ARBA" id="ARBA00001286"/>
    </source>
</evidence>
<dbReference type="InterPro" id="IPR001497">
    <property type="entry name" value="MethylDNA_cys_MeTrfase_AS"/>
</dbReference>
<dbReference type="EMBL" id="CASHTH010001298">
    <property type="protein sequence ID" value="CAI8013844.1"/>
    <property type="molecule type" value="Genomic_DNA"/>
</dbReference>
<dbReference type="Gene3D" id="1.10.10.10">
    <property type="entry name" value="Winged helix-like DNA-binding domain superfamily/Winged helix DNA-binding domain"/>
    <property type="match status" value="1"/>
</dbReference>
<evidence type="ECO:0000256" key="10">
    <source>
        <dbReference type="ARBA" id="ARBA00031621"/>
    </source>
</evidence>
<reference evidence="14" key="1">
    <citation type="submission" date="2023-03" db="EMBL/GenBank/DDBJ databases">
        <authorList>
            <person name="Steffen K."/>
            <person name="Cardenas P."/>
        </authorList>
    </citation>
    <scope>NUCLEOTIDE SEQUENCE</scope>
</reference>
<evidence type="ECO:0000256" key="6">
    <source>
        <dbReference type="ARBA" id="ARBA00022679"/>
    </source>
</evidence>
<dbReference type="AlphaFoldDB" id="A0AA35RLR6"/>
<keyword evidence="7" id="KW-0227">DNA damage</keyword>
<dbReference type="InterPro" id="IPR036388">
    <property type="entry name" value="WH-like_DNA-bd_sf"/>
</dbReference>
<dbReference type="InterPro" id="IPR036217">
    <property type="entry name" value="MethylDNA_cys_MeTrfase_DNAb"/>
</dbReference>
<feature type="domain" description="Methylguanine DNA methyltransferase ribonuclease-like" evidence="13">
    <location>
        <begin position="15"/>
        <end position="47"/>
    </location>
</feature>
<dbReference type="PROSITE" id="PS00374">
    <property type="entry name" value="MGMT"/>
    <property type="match status" value="1"/>
</dbReference>
<evidence type="ECO:0000313" key="15">
    <source>
        <dbReference type="Proteomes" id="UP001174909"/>
    </source>
</evidence>
<evidence type="ECO:0000256" key="3">
    <source>
        <dbReference type="ARBA" id="ARBA00011918"/>
    </source>
</evidence>
<dbReference type="PANTHER" id="PTHR10815:SF13">
    <property type="entry name" value="METHYLATED-DNA--PROTEIN-CYSTEINE METHYLTRANSFERASE"/>
    <property type="match status" value="1"/>
</dbReference>
<evidence type="ECO:0000256" key="7">
    <source>
        <dbReference type="ARBA" id="ARBA00022763"/>
    </source>
</evidence>
<dbReference type="InterPro" id="IPR036631">
    <property type="entry name" value="MGMT_N_sf"/>
</dbReference>
<gene>
    <name evidence="14" type="ORF">GBAR_LOCUS8715</name>
</gene>
<dbReference type="Proteomes" id="UP001174909">
    <property type="component" value="Unassembled WGS sequence"/>
</dbReference>
<dbReference type="InterPro" id="IPR014048">
    <property type="entry name" value="MethylDNA_cys_MeTrfase_DNA-bd"/>
</dbReference>
<comment type="similarity">
    <text evidence="2">Belongs to the MGMT family.</text>
</comment>
<dbReference type="Gene3D" id="3.30.160.70">
    <property type="entry name" value="Methylated DNA-protein cysteine methyltransferase domain"/>
    <property type="match status" value="1"/>
</dbReference>
<dbReference type="GO" id="GO:0006281">
    <property type="term" value="P:DNA repair"/>
    <property type="evidence" value="ECO:0007669"/>
    <property type="project" value="UniProtKB-KW"/>
</dbReference>
<dbReference type="PANTHER" id="PTHR10815">
    <property type="entry name" value="METHYLATED-DNA--PROTEIN-CYSTEINE METHYLTRANSFERASE"/>
    <property type="match status" value="1"/>
</dbReference>
<organism evidence="14 15">
    <name type="scientific">Geodia barretti</name>
    <name type="common">Barrett's horny sponge</name>
    <dbReference type="NCBI Taxonomy" id="519541"/>
    <lineage>
        <taxon>Eukaryota</taxon>
        <taxon>Metazoa</taxon>
        <taxon>Porifera</taxon>
        <taxon>Demospongiae</taxon>
        <taxon>Heteroscleromorpha</taxon>
        <taxon>Tetractinellida</taxon>
        <taxon>Astrophorina</taxon>
        <taxon>Geodiidae</taxon>
        <taxon>Geodia</taxon>
    </lineage>
</organism>
<dbReference type="NCBIfam" id="TIGR00589">
    <property type="entry name" value="ogt"/>
    <property type="match status" value="1"/>
</dbReference>
<keyword evidence="5" id="KW-0489">Methyltransferase</keyword>
<comment type="caution">
    <text evidence="14">The sequence shown here is derived from an EMBL/GenBank/DDBJ whole genome shotgun (WGS) entry which is preliminary data.</text>
</comment>
<evidence type="ECO:0000256" key="9">
    <source>
        <dbReference type="ARBA" id="ARBA00030795"/>
    </source>
</evidence>
<keyword evidence="15" id="KW-1185">Reference proteome</keyword>
<evidence type="ECO:0000259" key="12">
    <source>
        <dbReference type="Pfam" id="PF01035"/>
    </source>
</evidence>
<dbReference type="EC" id="2.1.1.63" evidence="3"/>
<evidence type="ECO:0000256" key="4">
    <source>
        <dbReference type="ARBA" id="ARBA00015377"/>
    </source>
</evidence>
<dbReference type="Pfam" id="PF01035">
    <property type="entry name" value="DNA_binding_1"/>
    <property type="match status" value="1"/>
</dbReference>
<name>A0AA35RLR6_GEOBA</name>
<evidence type="ECO:0000256" key="5">
    <source>
        <dbReference type="ARBA" id="ARBA00022603"/>
    </source>
</evidence>
<comment type="catalytic activity">
    <reaction evidence="1">
        <text>a 4-O-methyl-thymidine in DNA + L-cysteinyl-[protein] = a thymidine in DNA + S-methyl-L-cysteinyl-[protein]</text>
        <dbReference type="Rhea" id="RHEA:53428"/>
        <dbReference type="Rhea" id="RHEA-COMP:10131"/>
        <dbReference type="Rhea" id="RHEA-COMP:10132"/>
        <dbReference type="Rhea" id="RHEA-COMP:13555"/>
        <dbReference type="Rhea" id="RHEA-COMP:13556"/>
        <dbReference type="ChEBI" id="CHEBI:29950"/>
        <dbReference type="ChEBI" id="CHEBI:82612"/>
        <dbReference type="ChEBI" id="CHEBI:137386"/>
        <dbReference type="ChEBI" id="CHEBI:137387"/>
        <dbReference type="EC" id="2.1.1.63"/>
    </reaction>
</comment>
<dbReference type="CDD" id="cd06445">
    <property type="entry name" value="ATase"/>
    <property type="match status" value="1"/>
</dbReference>